<sequence>MTDWPAQGRWVPSTVVRTTSAQTSGVGTSFVARTGVGPLGFDDPMTVTAWQPPDGAAPGAYTVTKSGRVVLGGAEVTVRALGPDRSLLVWAETADLPLVSRVPVLRGLLDVGTRAGLGFMLRRLARDVEHAARR</sequence>
<dbReference type="Proteomes" id="UP001157017">
    <property type="component" value="Unassembled WGS sequence"/>
</dbReference>
<dbReference type="EMBL" id="BSUZ01000001">
    <property type="protein sequence ID" value="GMA86024.1"/>
    <property type="molecule type" value="Genomic_DNA"/>
</dbReference>
<gene>
    <name evidence="1" type="ORF">GCM10025868_12740</name>
</gene>
<organism evidence="1 2">
    <name type="scientific">Angustibacter aerolatus</name>
    <dbReference type="NCBI Taxonomy" id="1162965"/>
    <lineage>
        <taxon>Bacteria</taxon>
        <taxon>Bacillati</taxon>
        <taxon>Actinomycetota</taxon>
        <taxon>Actinomycetes</taxon>
        <taxon>Kineosporiales</taxon>
        <taxon>Kineosporiaceae</taxon>
    </lineage>
</organism>
<evidence type="ECO:0000313" key="1">
    <source>
        <dbReference type="EMBL" id="GMA86024.1"/>
    </source>
</evidence>
<keyword evidence="2" id="KW-1185">Reference proteome</keyword>
<accession>A0ABQ6JDZ0</accession>
<reference evidence="2" key="1">
    <citation type="journal article" date="2019" name="Int. J. Syst. Evol. Microbiol.">
        <title>The Global Catalogue of Microorganisms (GCM) 10K type strain sequencing project: providing services to taxonomists for standard genome sequencing and annotation.</title>
        <authorList>
            <consortium name="The Broad Institute Genomics Platform"/>
            <consortium name="The Broad Institute Genome Sequencing Center for Infectious Disease"/>
            <person name="Wu L."/>
            <person name="Ma J."/>
        </authorList>
    </citation>
    <scope>NUCLEOTIDE SEQUENCE [LARGE SCALE GENOMIC DNA]</scope>
    <source>
        <strain evidence="2">NBRC 108730</strain>
    </source>
</reference>
<protein>
    <recommendedName>
        <fullName evidence="3">Polyketide cyclase</fullName>
    </recommendedName>
</protein>
<proteinExistence type="predicted"/>
<evidence type="ECO:0000313" key="2">
    <source>
        <dbReference type="Proteomes" id="UP001157017"/>
    </source>
</evidence>
<evidence type="ECO:0008006" key="3">
    <source>
        <dbReference type="Google" id="ProtNLM"/>
    </source>
</evidence>
<comment type="caution">
    <text evidence="1">The sequence shown here is derived from an EMBL/GenBank/DDBJ whole genome shotgun (WGS) entry which is preliminary data.</text>
</comment>
<name>A0ABQ6JDZ0_9ACTN</name>
<dbReference type="SUPFAM" id="SSF55961">
    <property type="entry name" value="Bet v1-like"/>
    <property type="match status" value="1"/>
</dbReference>